<dbReference type="SUPFAM" id="SSF160980">
    <property type="entry name" value="SSO1389-like"/>
    <property type="match status" value="1"/>
</dbReference>
<feature type="domain" description="CRISPR system endoribonuclease Csx1 CARF" evidence="2">
    <location>
        <begin position="3"/>
        <end position="167"/>
    </location>
</feature>
<dbReference type="InterPro" id="IPR010171">
    <property type="entry name" value="CRISPR_Csx1"/>
</dbReference>
<keyword evidence="4" id="KW-1185">Reference proteome</keyword>
<dbReference type="NCBIfam" id="TIGR02549">
    <property type="entry name" value="CRISPR_DxTHG"/>
    <property type="match status" value="1"/>
</dbReference>
<dbReference type="Pfam" id="PF09455">
    <property type="entry name" value="Csx1_HEPN"/>
    <property type="match status" value="1"/>
</dbReference>
<dbReference type="InterPro" id="IPR019016">
    <property type="entry name" value="Csx1-like_HEPN"/>
</dbReference>
<sequence length="426" mass="47883">MKLLVVSWGDFERWTEIKYCFGEEESVGPSTLPILQKVIKPDWTVILLSDTLGRDFSSLEALREDVRGRVMDFLDRIGAGREVDVIIVPGIGQFSHGTFRGNAMDAYHYLLHKLAEIIPPRGDLEVHFDSTHGLNYITLLAYRALEELLGIAAIVNEVKFTAYNSDPYVPKITHELTINVIEERKLTPSPLTEPLPEKSGEYLGNYSLPGREYGEVMKGLKRMENVRKSRGRLNAWISSVINGLPLVFASAFPEVDRLAGAIEELEAAYTEAIALSPGRVERRLSLGKGFGVLVKLHFQAKALETAGLPKDELSLEELLEVSERIFRGSVRASTKKELNKLSEALKFNSPSWIRLVELFEMAGKNPNRQVDDRNFLAHAGLEANLIELKREGELYVRYTREKVKYGGAMKEPWKVIENILSKTLGG</sequence>
<name>A0A4Y5SKG2_9EURY</name>
<organism evidence="3 4">
    <name type="scientific">Thermococcus indicus</name>
    <dbReference type="NCBI Taxonomy" id="2586643"/>
    <lineage>
        <taxon>Archaea</taxon>
        <taxon>Methanobacteriati</taxon>
        <taxon>Methanobacteriota</taxon>
        <taxon>Thermococci</taxon>
        <taxon>Thermococcales</taxon>
        <taxon>Thermococcaceae</taxon>
        <taxon>Thermococcus</taxon>
    </lineage>
</organism>
<dbReference type="AlphaFoldDB" id="A0A4Y5SKG2"/>
<dbReference type="PANTHER" id="PTHR37169">
    <property type="entry name" value="CRISPR SYSTEM ENDORIBONUCLEASE CSX1-RELATED"/>
    <property type="match status" value="1"/>
</dbReference>
<dbReference type="Pfam" id="PF22230">
    <property type="entry name" value="Csx1_CARF"/>
    <property type="match status" value="1"/>
</dbReference>
<reference evidence="3 4" key="1">
    <citation type="submission" date="2019-06" db="EMBL/GenBank/DDBJ databases">
        <title>Thermococcus indicus sp. nov., a Fe(III)-reducing hyperthermophilic archaeon isolated from the Onnuri vent field of the Central Indian Ocean ridge.</title>
        <authorList>
            <person name="Lim J.K."/>
            <person name="Kim Y.J."/>
            <person name="Kwon K.K."/>
        </authorList>
    </citation>
    <scope>NUCLEOTIDE SEQUENCE [LARGE SCALE GENOMIC DNA]</scope>
    <source>
        <strain evidence="3 4">IOH1</strain>
    </source>
</reference>
<dbReference type="PANTHER" id="PTHR37169:SF1">
    <property type="entry name" value="CRISPR SYSTEM ENDORIBONUCLEASE CSX1"/>
    <property type="match status" value="1"/>
</dbReference>
<gene>
    <name evidence="3" type="ORF">FH039_06625</name>
</gene>
<protein>
    <submittedName>
        <fullName evidence="3">TIGR01897 family CRISPR-associated protein</fullName>
    </submittedName>
</protein>
<dbReference type="RefSeq" id="WP_139680679.1">
    <property type="nucleotide sequence ID" value="NZ_CP040846.1"/>
</dbReference>
<dbReference type="Proteomes" id="UP000306007">
    <property type="component" value="Chromosome"/>
</dbReference>
<dbReference type="InterPro" id="IPR013383">
    <property type="entry name" value="CRISPR-assoc_prot_DxTHG_CS"/>
</dbReference>
<evidence type="ECO:0000313" key="3">
    <source>
        <dbReference type="EMBL" id="QDA31336.1"/>
    </source>
</evidence>
<evidence type="ECO:0000313" key="4">
    <source>
        <dbReference type="Proteomes" id="UP000306007"/>
    </source>
</evidence>
<dbReference type="InterPro" id="IPR052875">
    <property type="entry name" value="CRISPR_assoc_ribonuclease"/>
</dbReference>
<accession>A0A4Y5SKG2</accession>
<dbReference type="EMBL" id="CP040846">
    <property type="protein sequence ID" value="QDA31336.1"/>
    <property type="molecule type" value="Genomic_DNA"/>
</dbReference>
<dbReference type="Gene3D" id="3.40.50.10640">
    <property type="entry name" value="SSO1389-like"/>
    <property type="match status" value="1"/>
</dbReference>
<dbReference type="InterPro" id="IPR053857">
    <property type="entry name" value="Csx1_CARF"/>
</dbReference>
<dbReference type="KEGG" id="tic:FH039_06625"/>
<evidence type="ECO:0000259" key="2">
    <source>
        <dbReference type="Pfam" id="PF22230"/>
    </source>
</evidence>
<dbReference type="GeneID" id="40474843"/>
<feature type="domain" description="CRISPR system endoribonuclease Csx1-like HEPN" evidence="1">
    <location>
        <begin position="336"/>
        <end position="399"/>
    </location>
</feature>
<evidence type="ECO:0000259" key="1">
    <source>
        <dbReference type="Pfam" id="PF09455"/>
    </source>
</evidence>
<proteinExistence type="predicted"/>
<dbReference type="NCBIfam" id="TIGR01897">
    <property type="entry name" value="cas_MJ1666"/>
    <property type="match status" value="1"/>
</dbReference>
<dbReference type="OrthoDB" id="102285at2157"/>